<keyword evidence="8 9" id="KW-0472">Membrane</keyword>
<dbReference type="InterPro" id="IPR023395">
    <property type="entry name" value="MCP_dom_sf"/>
</dbReference>
<gene>
    <name evidence="12" type="ORF">GNLVRS02_ARAD1D10428g</name>
</gene>
<evidence type="ECO:0000256" key="4">
    <source>
        <dbReference type="ARBA" id="ARBA00022692"/>
    </source>
</evidence>
<dbReference type="GO" id="GO:1990575">
    <property type="term" value="P:mitochondrial L-ornithine transmembrane transport"/>
    <property type="evidence" value="ECO:0007669"/>
    <property type="project" value="TreeGrafter"/>
</dbReference>
<dbReference type="Pfam" id="PF00153">
    <property type="entry name" value="Mito_carr"/>
    <property type="match status" value="3"/>
</dbReference>
<comment type="subcellular location">
    <subcellularLocation>
        <location evidence="1">Mitochondrion membrane</location>
        <topology evidence="1">Multi-pass membrane protein</topology>
    </subcellularLocation>
</comment>
<comment type="similarity">
    <text evidence="2 10">Belongs to the mitochondrial carrier (TC 2.A.29) family.</text>
</comment>
<feature type="region of interest" description="Disordered" evidence="11">
    <location>
        <begin position="1"/>
        <end position="24"/>
    </location>
</feature>
<keyword evidence="7" id="KW-0496">Mitochondrion</keyword>
<proteinExistence type="inferred from homology"/>
<feature type="repeat" description="Solcar" evidence="9">
    <location>
        <begin position="125"/>
        <end position="213"/>
    </location>
</feature>
<evidence type="ECO:0000256" key="9">
    <source>
        <dbReference type="PROSITE-ProRule" id="PRU00282"/>
    </source>
</evidence>
<dbReference type="Gene3D" id="1.50.40.10">
    <property type="entry name" value="Mitochondrial carrier domain"/>
    <property type="match status" value="1"/>
</dbReference>
<evidence type="ECO:0000256" key="7">
    <source>
        <dbReference type="ARBA" id="ARBA00023128"/>
    </source>
</evidence>
<dbReference type="InterPro" id="IPR050567">
    <property type="entry name" value="Mitochondrial_Carrier"/>
</dbReference>
<protein>
    <submittedName>
        <fullName evidence="12">ARAD1D10428p</fullName>
    </submittedName>
</protein>
<evidence type="ECO:0000256" key="3">
    <source>
        <dbReference type="ARBA" id="ARBA00022448"/>
    </source>
</evidence>
<feature type="repeat" description="Solcar" evidence="9">
    <location>
        <begin position="28"/>
        <end position="113"/>
    </location>
</feature>
<evidence type="ECO:0000256" key="5">
    <source>
        <dbReference type="ARBA" id="ARBA00022737"/>
    </source>
</evidence>
<keyword evidence="3 10" id="KW-0813">Transport</keyword>
<dbReference type="GO" id="GO:0000064">
    <property type="term" value="F:L-ornithine transmembrane transporter activity"/>
    <property type="evidence" value="ECO:0007669"/>
    <property type="project" value="TreeGrafter"/>
</dbReference>
<sequence>MSAAVVEEKDVHEKIKDKQEARKRAANAPGHLGFIAGVFSGIAKLAVGHPFDTVKVRLQTAPKSQFKGPMDTVMQTLRKEGPRAFYKGATPPLVGWMVMDSVMLGSLHNYRRMLKDNVWPEKEELPFIGKITAGAMAGWTVSFVAAPVEHVKARLQVQYDAATKLYSGPINCAATLIKKQGLFHGLYRGLFSTMVFRTNFIFWWGSYDIFQKQLHKHFPLMPETMVNFWAGGLGASVFWITAYPSDVIKQKIMTRPLDMPRISWWQTAKEIYATSGWRGFTRGFGPSFIRSFPANGAALAAFEAAMMLLH</sequence>
<dbReference type="PANTHER" id="PTHR45624:SF57">
    <property type="entry name" value="MITOCHONDRIAL SUBSTRATE CARRIER FAMILY PROTEIN L"/>
    <property type="match status" value="1"/>
</dbReference>
<dbReference type="PhylomeDB" id="A0A060TDV4"/>
<dbReference type="PANTHER" id="PTHR45624">
    <property type="entry name" value="MITOCHONDRIAL BASIC AMINO ACIDS TRANSPORTER-RELATED"/>
    <property type="match status" value="1"/>
</dbReference>
<reference evidence="12" key="1">
    <citation type="submission" date="2014-02" db="EMBL/GenBank/DDBJ databases">
        <authorList>
            <person name="Genoscope - CEA"/>
        </authorList>
    </citation>
    <scope>NUCLEOTIDE SEQUENCE</scope>
    <source>
        <strain evidence="12">LS3</strain>
    </source>
</reference>
<dbReference type="AlphaFoldDB" id="A0A060TDV4"/>
<dbReference type="SUPFAM" id="SSF103506">
    <property type="entry name" value="Mitochondrial carrier"/>
    <property type="match status" value="1"/>
</dbReference>
<keyword evidence="4 9" id="KW-0812">Transmembrane</keyword>
<dbReference type="PROSITE" id="PS50920">
    <property type="entry name" value="SOLCAR"/>
    <property type="match status" value="3"/>
</dbReference>
<dbReference type="GO" id="GO:0031966">
    <property type="term" value="C:mitochondrial membrane"/>
    <property type="evidence" value="ECO:0007669"/>
    <property type="project" value="UniProtKB-SubCell"/>
</dbReference>
<keyword evidence="6" id="KW-1133">Transmembrane helix</keyword>
<keyword evidence="5" id="KW-0677">Repeat</keyword>
<evidence type="ECO:0000256" key="6">
    <source>
        <dbReference type="ARBA" id="ARBA00022989"/>
    </source>
</evidence>
<accession>A0A060TDV4</accession>
<organism evidence="12">
    <name type="scientific">Blastobotrys adeninivorans</name>
    <name type="common">Yeast</name>
    <name type="synonym">Arxula adeninivorans</name>
    <dbReference type="NCBI Taxonomy" id="409370"/>
    <lineage>
        <taxon>Eukaryota</taxon>
        <taxon>Fungi</taxon>
        <taxon>Dikarya</taxon>
        <taxon>Ascomycota</taxon>
        <taxon>Saccharomycotina</taxon>
        <taxon>Dipodascomycetes</taxon>
        <taxon>Dipodascales</taxon>
        <taxon>Trichomonascaceae</taxon>
        <taxon>Blastobotrys</taxon>
    </lineage>
</organism>
<evidence type="ECO:0000256" key="8">
    <source>
        <dbReference type="ARBA" id="ARBA00023136"/>
    </source>
</evidence>
<feature type="compositionally biased region" description="Basic and acidic residues" evidence="11">
    <location>
        <begin position="1"/>
        <end position="23"/>
    </location>
</feature>
<evidence type="ECO:0000313" key="12">
    <source>
        <dbReference type="EMBL" id="CDP37391.1"/>
    </source>
</evidence>
<reference evidence="12" key="2">
    <citation type="submission" date="2014-06" db="EMBL/GenBank/DDBJ databases">
        <title>The complete genome of Blastobotrys (Arxula) adeninivorans LS3 - a yeast of biotechnological interest.</title>
        <authorList>
            <person name="Kunze G."/>
            <person name="Gaillardin C."/>
            <person name="Czernicka M."/>
            <person name="Durrens P."/>
            <person name="Martin T."/>
            <person name="Boer E."/>
            <person name="Gabaldon T."/>
            <person name="Cruz J."/>
            <person name="Talla E."/>
            <person name="Marck C."/>
            <person name="Goffeau A."/>
            <person name="Barbe V."/>
            <person name="Baret P."/>
            <person name="Baronian K."/>
            <person name="Beier S."/>
            <person name="Bleykasten C."/>
            <person name="Bode R."/>
            <person name="Casaregola S."/>
            <person name="Despons L."/>
            <person name="Fairhead C."/>
            <person name="Giersberg M."/>
            <person name="Gierski P."/>
            <person name="Hahnel U."/>
            <person name="Hartmann A."/>
            <person name="Jankowska D."/>
            <person name="Jubin C."/>
            <person name="Jung P."/>
            <person name="Lafontaine I."/>
            <person name="Leh-Louis V."/>
            <person name="Lemaire M."/>
            <person name="Marcet-Houben M."/>
            <person name="Mascher M."/>
            <person name="Morel G."/>
            <person name="Richard G.-F."/>
            <person name="Riechen J."/>
            <person name="Sacerdot C."/>
            <person name="Sarkar A."/>
            <person name="Savel G."/>
            <person name="Schacherer J."/>
            <person name="Sherman D."/>
            <person name="Straub M.-L."/>
            <person name="Stein N."/>
            <person name="Thierry A."/>
            <person name="Trautwein-Schult A."/>
            <person name="Westhof E."/>
            <person name="Worch S."/>
            <person name="Dujon B."/>
            <person name="Souciet J.-L."/>
            <person name="Wincker P."/>
            <person name="Scholz U."/>
            <person name="Neuveglise N."/>
        </authorList>
    </citation>
    <scope>NUCLEOTIDE SEQUENCE</scope>
    <source>
        <strain evidence="12">LS3</strain>
    </source>
</reference>
<dbReference type="EMBL" id="HG937694">
    <property type="protein sequence ID" value="CDP37391.1"/>
    <property type="molecule type" value="Genomic_DNA"/>
</dbReference>
<evidence type="ECO:0000256" key="1">
    <source>
        <dbReference type="ARBA" id="ARBA00004225"/>
    </source>
</evidence>
<feature type="repeat" description="Solcar" evidence="9">
    <location>
        <begin position="222"/>
        <end position="308"/>
    </location>
</feature>
<dbReference type="InterPro" id="IPR018108">
    <property type="entry name" value="MCP_transmembrane"/>
</dbReference>
<name>A0A060TDV4_BLAAD</name>
<evidence type="ECO:0000256" key="2">
    <source>
        <dbReference type="ARBA" id="ARBA00006375"/>
    </source>
</evidence>
<evidence type="ECO:0000256" key="10">
    <source>
        <dbReference type="RuleBase" id="RU000488"/>
    </source>
</evidence>
<evidence type="ECO:0000256" key="11">
    <source>
        <dbReference type="SAM" id="MobiDB-lite"/>
    </source>
</evidence>